<keyword evidence="2" id="KW-1185">Reference proteome</keyword>
<dbReference type="Proteomes" id="UP000023152">
    <property type="component" value="Unassembled WGS sequence"/>
</dbReference>
<comment type="caution">
    <text evidence="1">The sequence shown here is derived from an EMBL/GenBank/DDBJ whole genome shotgun (WGS) entry which is preliminary data.</text>
</comment>
<proteinExistence type="predicted"/>
<sequence length="291" mass="34819">MSQEYGTNLSASVYNILTKFLENYQKVSNLSHLDLFCLIPCLNYLRSIQSNISDTRFFNDQNIKSQEESKENNMKEMILTILQTDLRIRQSRDITPEIFTEAYISFLVLLKEKYILDQSSIRNQFFNIFNGSEFRELLSDPKDFEDFIHFINYQHQKQIICFLYDGCSFYDTKKDGDKHTLLKPILEVFIIMKRYYIWLIFYEMLSHIYFANIHTYNFVLFSNSSENYGGFERTHVCQTIEECEKKLREINGDNGFDITDSKEENMDKKTNSKEIWLFLDEFNTSPDIEWF</sequence>
<dbReference type="OrthoDB" id="2423195at2759"/>
<organism evidence="1 2">
    <name type="scientific">Reticulomyxa filosa</name>
    <dbReference type="NCBI Taxonomy" id="46433"/>
    <lineage>
        <taxon>Eukaryota</taxon>
        <taxon>Sar</taxon>
        <taxon>Rhizaria</taxon>
        <taxon>Retaria</taxon>
        <taxon>Foraminifera</taxon>
        <taxon>Monothalamids</taxon>
        <taxon>Reticulomyxidae</taxon>
        <taxon>Reticulomyxa</taxon>
    </lineage>
</organism>
<dbReference type="AlphaFoldDB" id="X6LSC2"/>
<protein>
    <submittedName>
        <fullName evidence="1">Uncharacterized protein</fullName>
    </submittedName>
</protein>
<accession>X6LSC2</accession>
<evidence type="ECO:0000313" key="1">
    <source>
        <dbReference type="EMBL" id="ETO04534.1"/>
    </source>
</evidence>
<gene>
    <name evidence="1" type="ORF">RFI_32862</name>
</gene>
<evidence type="ECO:0000313" key="2">
    <source>
        <dbReference type="Proteomes" id="UP000023152"/>
    </source>
</evidence>
<reference evidence="1 2" key="1">
    <citation type="journal article" date="2013" name="Curr. Biol.">
        <title>The Genome of the Foraminiferan Reticulomyxa filosa.</title>
        <authorList>
            <person name="Glockner G."/>
            <person name="Hulsmann N."/>
            <person name="Schleicher M."/>
            <person name="Noegel A.A."/>
            <person name="Eichinger L."/>
            <person name="Gallinger C."/>
            <person name="Pawlowski J."/>
            <person name="Sierra R."/>
            <person name="Euteneuer U."/>
            <person name="Pillet L."/>
            <person name="Moustafa A."/>
            <person name="Platzer M."/>
            <person name="Groth M."/>
            <person name="Szafranski K."/>
            <person name="Schliwa M."/>
        </authorList>
    </citation>
    <scope>NUCLEOTIDE SEQUENCE [LARGE SCALE GENOMIC DNA]</scope>
</reference>
<name>X6LSC2_RETFI</name>
<dbReference type="EMBL" id="ASPP01029235">
    <property type="protein sequence ID" value="ETO04534.1"/>
    <property type="molecule type" value="Genomic_DNA"/>
</dbReference>